<dbReference type="EMBL" id="JAUKUA010000002">
    <property type="protein sequence ID" value="KAK0725023.1"/>
    <property type="molecule type" value="Genomic_DNA"/>
</dbReference>
<evidence type="ECO:0000313" key="2">
    <source>
        <dbReference type="EMBL" id="KAK0725023.1"/>
    </source>
</evidence>
<sequence length="169" mass="18609">MEEVLGMRSSLGHLGLETFSLLIIPWLELLLLLLAANCPVTGVRLQSLTRACFGSHPRHMSYGQRERKRVTAQRRVCLAIYLWPLAVPRARVRRGMSVARLCDVPSADQRVSDSSLPSEVRDGSKMDPAPPYAAARYGNRVSLETGDLKTAPGFVTARSWSLASRFAGS</sequence>
<organism evidence="2 3">
    <name type="scientific">Lasiosphaeris hirsuta</name>
    <dbReference type="NCBI Taxonomy" id="260670"/>
    <lineage>
        <taxon>Eukaryota</taxon>
        <taxon>Fungi</taxon>
        <taxon>Dikarya</taxon>
        <taxon>Ascomycota</taxon>
        <taxon>Pezizomycotina</taxon>
        <taxon>Sordariomycetes</taxon>
        <taxon>Sordariomycetidae</taxon>
        <taxon>Sordariales</taxon>
        <taxon>Lasiosphaeriaceae</taxon>
        <taxon>Lasiosphaeris</taxon>
    </lineage>
</organism>
<comment type="caution">
    <text evidence="2">The sequence shown here is derived from an EMBL/GenBank/DDBJ whole genome shotgun (WGS) entry which is preliminary data.</text>
</comment>
<feature type="region of interest" description="Disordered" evidence="1">
    <location>
        <begin position="109"/>
        <end position="133"/>
    </location>
</feature>
<keyword evidence="3" id="KW-1185">Reference proteome</keyword>
<gene>
    <name evidence="2" type="ORF">B0H67DRAFT_119958</name>
</gene>
<evidence type="ECO:0000313" key="3">
    <source>
        <dbReference type="Proteomes" id="UP001172102"/>
    </source>
</evidence>
<reference evidence="2" key="1">
    <citation type="submission" date="2023-06" db="EMBL/GenBank/DDBJ databases">
        <title>Genome-scale phylogeny and comparative genomics of the fungal order Sordariales.</title>
        <authorList>
            <consortium name="Lawrence Berkeley National Laboratory"/>
            <person name="Hensen N."/>
            <person name="Bonometti L."/>
            <person name="Westerberg I."/>
            <person name="Brannstrom I.O."/>
            <person name="Guillou S."/>
            <person name="Cros-Aarteil S."/>
            <person name="Calhoun S."/>
            <person name="Haridas S."/>
            <person name="Kuo A."/>
            <person name="Mondo S."/>
            <person name="Pangilinan J."/>
            <person name="Riley R."/>
            <person name="Labutti K."/>
            <person name="Andreopoulos B."/>
            <person name="Lipzen A."/>
            <person name="Chen C."/>
            <person name="Yanf M."/>
            <person name="Daum C."/>
            <person name="Ng V."/>
            <person name="Clum A."/>
            <person name="Steindorff A."/>
            <person name="Ohm R."/>
            <person name="Martin F."/>
            <person name="Silar P."/>
            <person name="Natvig D."/>
            <person name="Lalanne C."/>
            <person name="Gautier V."/>
            <person name="Ament-Velasquez S.L."/>
            <person name="Kruys A."/>
            <person name="Hutchinson M.I."/>
            <person name="Powell A.J."/>
            <person name="Barry K."/>
            <person name="Miller A.N."/>
            <person name="Grigoriev I.V."/>
            <person name="Debuchy R."/>
            <person name="Gladieux P."/>
            <person name="Thoren M.H."/>
            <person name="Johannesson H."/>
        </authorList>
    </citation>
    <scope>NUCLEOTIDE SEQUENCE</scope>
    <source>
        <strain evidence="2">SMH4607-1</strain>
    </source>
</reference>
<evidence type="ECO:0000256" key="1">
    <source>
        <dbReference type="SAM" id="MobiDB-lite"/>
    </source>
</evidence>
<name>A0AA40AZT9_9PEZI</name>
<proteinExistence type="predicted"/>
<accession>A0AA40AZT9</accession>
<dbReference type="AlphaFoldDB" id="A0AA40AZT9"/>
<protein>
    <submittedName>
        <fullName evidence="2">Uncharacterized protein</fullName>
    </submittedName>
</protein>
<dbReference type="Proteomes" id="UP001172102">
    <property type="component" value="Unassembled WGS sequence"/>
</dbReference>